<reference evidence="2" key="1">
    <citation type="submission" date="2020-01" db="EMBL/GenBank/DDBJ databases">
        <authorList>
            <person name="Mishra B."/>
        </authorList>
    </citation>
    <scope>NUCLEOTIDE SEQUENCE [LARGE SCALE GENOMIC DNA]</scope>
</reference>
<dbReference type="AlphaFoldDB" id="A0A6D2IEN6"/>
<dbReference type="Proteomes" id="UP000467841">
    <property type="component" value="Unassembled WGS sequence"/>
</dbReference>
<evidence type="ECO:0000313" key="2">
    <source>
        <dbReference type="EMBL" id="CAA7028596.1"/>
    </source>
</evidence>
<sequence length="572" mass="65823">MKRGEVKTLRNNVQKQSRPKPAKSQLLSQSVEKKPGTLRVFNDWRAHRDEQGGTTNSALLQEEPPDHMLNSNTMTSTRAEHTKSSEQVIPFLDFVSNEYNCVIMNLPCLEEFDENSVLVETTTTHSACLKPHVIENIDNITKAESCSPVYENSMTVITHLSLVKSEENIAGTEKQKQENETPRINGGNKCEKEVFTKKATLPLQEVKNKTWRGVIASSLIKEEPPDAHSSSHIYSQKDFGQGKFLGSYSCKDANLLYLGAGYIVSRSKLFQEGEYDEDIKSSSTKEHGTRSHEEESMKLTELYTKNNQTKRSSYEADIEDTFWKIFNAPDGDMRSLIEAFRPNQDEPSFKSNCYRFSTHHRNTESWIRLNRRSDQGVIDFTNRVNRSFPDLDPGAHIGRFRSNQKDLGYEPTWYGILNQPGRYFNWIYSNTGFGLRVIQLLNQTMLNLPYLEAHGFNHLQTRLWRPGERSNHSGETSTHLGDSYYIFPCTSTHRIRRILMFVNFPFPDAFTLGSIYLQRLYLQDYSDLSTDTLHLDVPRHQSFTPKLSRLKHHPNLPYLAEIIHLSLQRLVP</sequence>
<feature type="region of interest" description="Disordered" evidence="1">
    <location>
        <begin position="45"/>
        <end position="78"/>
    </location>
</feature>
<organism evidence="2 3">
    <name type="scientific">Microthlaspi erraticum</name>
    <dbReference type="NCBI Taxonomy" id="1685480"/>
    <lineage>
        <taxon>Eukaryota</taxon>
        <taxon>Viridiplantae</taxon>
        <taxon>Streptophyta</taxon>
        <taxon>Embryophyta</taxon>
        <taxon>Tracheophyta</taxon>
        <taxon>Spermatophyta</taxon>
        <taxon>Magnoliopsida</taxon>
        <taxon>eudicotyledons</taxon>
        <taxon>Gunneridae</taxon>
        <taxon>Pentapetalae</taxon>
        <taxon>rosids</taxon>
        <taxon>malvids</taxon>
        <taxon>Brassicales</taxon>
        <taxon>Brassicaceae</taxon>
        <taxon>Coluteocarpeae</taxon>
        <taxon>Microthlaspi</taxon>
    </lineage>
</organism>
<evidence type="ECO:0000256" key="1">
    <source>
        <dbReference type="SAM" id="MobiDB-lite"/>
    </source>
</evidence>
<proteinExistence type="predicted"/>
<evidence type="ECO:0000313" key="3">
    <source>
        <dbReference type="Proteomes" id="UP000467841"/>
    </source>
</evidence>
<protein>
    <submittedName>
        <fullName evidence="2">Uncharacterized protein</fullName>
    </submittedName>
</protein>
<feature type="region of interest" description="Disordered" evidence="1">
    <location>
        <begin position="1"/>
        <end position="32"/>
    </location>
</feature>
<accession>A0A6D2IEN6</accession>
<name>A0A6D2IEN6_9BRAS</name>
<comment type="caution">
    <text evidence="2">The sequence shown here is derived from an EMBL/GenBank/DDBJ whole genome shotgun (WGS) entry which is preliminary data.</text>
</comment>
<keyword evidence="3" id="KW-1185">Reference proteome</keyword>
<dbReference type="EMBL" id="CACVBM020001070">
    <property type="protein sequence ID" value="CAA7028596.1"/>
    <property type="molecule type" value="Genomic_DNA"/>
</dbReference>
<gene>
    <name evidence="2" type="ORF">MERR_LOCUS15831</name>
</gene>
<dbReference type="OrthoDB" id="1114124at2759"/>